<keyword evidence="4 6" id="KW-0862">Zinc</keyword>
<dbReference type="InterPro" id="IPR011032">
    <property type="entry name" value="GroES-like_sf"/>
</dbReference>
<evidence type="ECO:0000313" key="9">
    <source>
        <dbReference type="Proteomes" id="UP001162881"/>
    </source>
</evidence>
<dbReference type="SMART" id="SM00829">
    <property type="entry name" value="PKS_ER"/>
    <property type="match status" value="1"/>
</dbReference>
<dbReference type="PROSITE" id="PS00059">
    <property type="entry name" value="ADH_ZINC"/>
    <property type="match status" value="1"/>
</dbReference>
<dbReference type="SUPFAM" id="SSF51735">
    <property type="entry name" value="NAD(P)-binding Rossmann-fold domains"/>
    <property type="match status" value="1"/>
</dbReference>
<dbReference type="EMBL" id="JALHLF010000007">
    <property type="protein sequence ID" value="MCJ2181782.1"/>
    <property type="molecule type" value="Genomic_DNA"/>
</dbReference>
<evidence type="ECO:0000256" key="1">
    <source>
        <dbReference type="ARBA" id="ARBA00001947"/>
    </source>
</evidence>
<accession>A0ABT0B9M8</accession>
<evidence type="ECO:0000256" key="4">
    <source>
        <dbReference type="ARBA" id="ARBA00022833"/>
    </source>
</evidence>
<comment type="caution">
    <text evidence="8">The sequence shown here is derived from an EMBL/GenBank/DDBJ whole genome shotgun (WGS) entry which is preliminary data.</text>
</comment>
<keyword evidence="3 6" id="KW-0479">Metal-binding</keyword>
<evidence type="ECO:0000256" key="6">
    <source>
        <dbReference type="RuleBase" id="RU361277"/>
    </source>
</evidence>
<evidence type="ECO:0000256" key="3">
    <source>
        <dbReference type="ARBA" id="ARBA00022723"/>
    </source>
</evidence>
<reference evidence="8" key="1">
    <citation type="submission" date="2022-03" db="EMBL/GenBank/DDBJ databases">
        <title>Identification of a novel bacterium isolated from mangrove sediments.</title>
        <authorList>
            <person name="Pan X."/>
        </authorList>
    </citation>
    <scope>NUCLEOTIDE SEQUENCE</scope>
    <source>
        <strain evidence="8">B1949</strain>
    </source>
</reference>
<feature type="domain" description="Enoyl reductase (ER)" evidence="7">
    <location>
        <begin position="12"/>
        <end position="367"/>
    </location>
</feature>
<dbReference type="CDD" id="cd08278">
    <property type="entry name" value="benzyl_alcohol_DH"/>
    <property type="match status" value="1"/>
</dbReference>
<name>A0ABT0B9M8_9SPHN</name>
<dbReference type="SUPFAM" id="SSF50129">
    <property type="entry name" value="GroES-like"/>
    <property type="match status" value="1"/>
</dbReference>
<evidence type="ECO:0000313" key="8">
    <source>
        <dbReference type="EMBL" id="MCJ2181782.1"/>
    </source>
</evidence>
<dbReference type="Pfam" id="PF00107">
    <property type="entry name" value="ADH_zinc_N"/>
    <property type="match status" value="1"/>
</dbReference>
<comment type="similarity">
    <text evidence="2 6">Belongs to the zinc-containing alcohol dehydrogenase family.</text>
</comment>
<dbReference type="RefSeq" id="WP_244017009.1">
    <property type="nucleotide sequence ID" value="NZ_JALHLF010000007.1"/>
</dbReference>
<dbReference type="Gene3D" id="3.90.180.10">
    <property type="entry name" value="Medium-chain alcohol dehydrogenases, catalytic domain"/>
    <property type="match status" value="1"/>
</dbReference>
<dbReference type="InterPro" id="IPR020843">
    <property type="entry name" value="ER"/>
</dbReference>
<gene>
    <name evidence="8" type="ORF">MTR62_03545</name>
</gene>
<protein>
    <submittedName>
        <fullName evidence="8">NAD(P)-dependent alcohol dehydrogenase</fullName>
    </submittedName>
</protein>
<dbReference type="Gene3D" id="3.40.50.720">
    <property type="entry name" value="NAD(P)-binding Rossmann-like Domain"/>
    <property type="match status" value="1"/>
</dbReference>
<evidence type="ECO:0000256" key="5">
    <source>
        <dbReference type="ARBA" id="ARBA00023002"/>
    </source>
</evidence>
<keyword evidence="5" id="KW-0560">Oxidoreductase</keyword>
<dbReference type="PANTHER" id="PTHR43350:SF2">
    <property type="entry name" value="GROES-LIKE ZINC-BINDING ALCOHOL DEHYDROGENASE FAMILY PROTEIN"/>
    <property type="match status" value="1"/>
</dbReference>
<keyword evidence="9" id="KW-1185">Reference proteome</keyword>
<dbReference type="InterPro" id="IPR013149">
    <property type="entry name" value="ADH-like_C"/>
</dbReference>
<sequence>MTLQSRAAICSGPEAPFEIAPVALDALRPDELRVRIVACGICHTDLAVRDRQLPVPVPVVLGHEGAGIVEAVGADVTAAKVGDRVVMSFNSCGHCPSCADHAPTYCYDFFPENWSGTRADGSPTLFRDGEPLNGNFFGQSSFATHAIAHQRNVVKVPETMDDVPLDILAPIGCGLMTGAGAVLRSMQVRAGLPLAVWGAGTVGMAAIMAARIAGAGPIIAIDLHDSRLDLARELGATHTINGREDVAAKIRELCPAGLGYAFDTTGVNRLIEGAFNLLAPKGVIGLVGASAPDAELTFNESALMGGGRRVMGILGGDSDIVTFLPELMEHYRAGRFPFDRLIGHFAFEDINAAIAASESGAVIKPVLRISPEG</sequence>
<dbReference type="PANTHER" id="PTHR43350">
    <property type="entry name" value="NAD-DEPENDENT ALCOHOL DEHYDROGENASE"/>
    <property type="match status" value="1"/>
</dbReference>
<evidence type="ECO:0000256" key="2">
    <source>
        <dbReference type="ARBA" id="ARBA00008072"/>
    </source>
</evidence>
<organism evidence="8 9">
    <name type="scientific">Novosphingobium organovorum</name>
    <dbReference type="NCBI Taxonomy" id="2930092"/>
    <lineage>
        <taxon>Bacteria</taxon>
        <taxon>Pseudomonadati</taxon>
        <taxon>Pseudomonadota</taxon>
        <taxon>Alphaproteobacteria</taxon>
        <taxon>Sphingomonadales</taxon>
        <taxon>Sphingomonadaceae</taxon>
        <taxon>Novosphingobium</taxon>
    </lineage>
</organism>
<dbReference type="Pfam" id="PF08240">
    <property type="entry name" value="ADH_N"/>
    <property type="match status" value="1"/>
</dbReference>
<evidence type="ECO:0000259" key="7">
    <source>
        <dbReference type="SMART" id="SM00829"/>
    </source>
</evidence>
<proteinExistence type="inferred from homology"/>
<dbReference type="Proteomes" id="UP001162881">
    <property type="component" value="Unassembled WGS sequence"/>
</dbReference>
<comment type="cofactor">
    <cofactor evidence="1 6">
        <name>Zn(2+)</name>
        <dbReference type="ChEBI" id="CHEBI:29105"/>
    </cofactor>
</comment>
<dbReference type="InterPro" id="IPR002328">
    <property type="entry name" value="ADH_Zn_CS"/>
</dbReference>
<dbReference type="InterPro" id="IPR013154">
    <property type="entry name" value="ADH-like_N"/>
</dbReference>
<dbReference type="InterPro" id="IPR036291">
    <property type="entry name" value="NAD(P)-bd_dom_sf"/>
</dbReference>